<dbReference type="InterPro" id="IPR016024">
    <property type="entry name" value="ARM-type_fold"/>
</dbReference>
<sequence>MVSFKNYTQRYDIFWRLLTGLSNKKAWSSKLIGAKENEPLDLLGPPHPRLIMHCLSEIPRSKSEDLSERERLEQNLSSWLLFECQLDNFPSLAEEAEFPDNSLQNALERGNKKARPHILNSIRRRALSEEIVAQISEFITSGDHGLRRRAVAILSHQSKIPDTAISTFAELSKSANDDGSWIFRRRNRLGYHSDMLNSIKPRGQGSMPATLFQAFSKPASEPKPRSLPEMILGDITELLQDQDSGVKQAASSILRNQSALPETISRGATDLLKYQDRDVKQATLSVLKDQSALAETIIRGVSEQLKDRDLGVQKAALSAFVTKSALPERIVKGVAEQLQEPNPACRKHRASVTGIDTEGSCTKQ</sequence>
<reference evidence="2" key="1">
    <citation type="submission" date="2023-06" db="EMBL/GenBank/DDBJ databases">
        <title>Conoideocrella luteorostrata (Hypocreales: Clavicipitaceae), a potential biocontrol fungus for elongate hemlock scale in United States Christmas tree production areas.</title>
        <authorList>
            <person name="Barrett H."/>
            <person name="Lovett B."/>
            <person name="Macias A.M."/>
            <person name="Stajich J.E."/>
            <person name="Kasson M.T."/>
        </authorList>
    </citation>
    <scope>NUCLEOTIDE SEQUENCE</scope>
    <source>
        <strain evidence="2">ARSEF 14590</strain>
    </source>
</reference>
<keyword evidence="3" id="KW-1185">Reference proteome</keyword>
<organism evidence="2 3">
    <name type="scientific">Conoideocrella luteorostrata</name>
    <dbReference type="NCBI Taxonomy" id="1105319"/>
    <lineage>
        <taxon>Eukaryota</taxon>
        <taxon>Fungi</taxon>
        <taxon>Dikarya</taxon>
        <taxon>Ascomycota</taxon>
        <taxon>Pezizomycotina</taxon>
        <taxon>Sordariomycetes</taxon>
        <taxon>Hypocreomycetidae</taxon>
        <taxon>Hypocreales</taxon>
        <taxon>Clavicipitaceae</taxon>
        <taxon>Conoideocrella</taxon>
    </lineage>
</organism>
<name>A0AAJ0FZS0_9HYPO</name>
<dbReference type="AlphaFoldDB" id="A0AAJ0FZS0"/>
<dbReference type="InterPro" id="IPR011989">
    <property type="entry name" value="ARM-like"/>
</dbReference>
<dbReference type="SUPFAM" id="SSF48371">
    <property type="entry name" value="ARM repeat"/>
    <property type="match status" value="1"/>
</dbReference>
<comment type="caution">
    <text evidence="2">The sequence shown here is derived from an EMBL/GenBank/DDBJ whole genome shotgun (WGS) entry which is preliminary data.</text>
</comment>
<dbReference type="EMBL" id="JASWJB010000068">
    <property type="protein sequence ID" value="KAK2601875.1"/>
    <property type="molecule type" value="Genomic_DNA"/>
</dbReference>
<dbReference type="Proteomes" id="UP001251528">
    <property type="component" value="Unassembled WGS sequence"/>
</dbReference>
<evidence type="ECO:0000313" key="2">
    <source>
        <dbReference type="EMBL" id="KAK2601875.1"/>
    </source>
</evidence>
<gene>
    <name evidence="2" type="ORF">QQS21_004561</name>
</gene>
<evidence type="ECO:0000313" key="3">
    <source>
        <dbReference type="Proteomes" id="UP001251528"/>
    </source>
</evidence>
<proteinExistence type="predicted"/>
<evidence type="ECO:0008006" key="4">
    <source>
        <dbReference type="Google" id="ProtNLM"/>
    </source>
</evidence>
<dbReference type="Gene3D" id="1.25.10.10">
    <property type="entry name" value="Leucine-rich Repeat Variant"/>
    <property type="match status" value="1"/>
</dbReference>
<feature type="region of interest" description="Disordered" evidence="1">
    <location>
        <begin position="345"/>
        <end position="364"/>
    </location>
</feature>
<protein>
    <recommendedName>
        <fullName evidence="4">HEAT repeat domain-containing protein</fullName>
    </recommendedName>
</protein>
<evidence type="ECO:0000256" key="1">
    <source>
        <dbReference type="SAM" id="MobiDB-lite"/>
    </source>
</evidence>
<accession>A0AAJ0FZS0</accession>